<protein>
    <submittedName>
        <fullName evidence="1">Uncharacterized protein</fullName>
    </submittedName>
</protein>
<sequence>MNMPEMNMEQMQQMQQMMMEHMETTKQIKQKLGYLSPVKYRELAA</sequence>
<evidence type="ECO:0000313" key="1">
    <source>
        <dbReference type="EMBL" id="SUM81551.1"/>
    </source>
</evidence>
<gene>
    <name evidence="1" type="ORF">NCTC7688_00035</name>
</gene>
<organism evidence="1 2">
    <name type="scientific">Staphylococcus saprophyticus</name>
    <dbReference type="NCBI Taxonomy" id="29385"/>
    <lineage>
        <taxon>Bacteria</taxon>
        <taxon>Bacillati</taxon>
        <taxon>Bacillota</taxon>
        <taxon>Bacilli</taxon>
        <taxon>Bacillales</taxon>
        <taxon>Staphylococcaceae</taxon>
        <taxon>Staphylococcus</taxon>
    </lineage>
</organism>
<dbReference type="EMBL" id="UHED01000001">
    <property type="protein sequence ID" value="SUM81551.1"/>
    <property type="molecule type" value="Genomic_DNA"/>
</dbReference>
<dbReference type="AlphaFoldDB" id="A0A380HI76"/>
<dbReference type="RefSeq" id="WP_021459086.1">
    <property type="nucleotide sequence ID" value="NZ_CP022092.1"/>
</dbReference>
<reference evidence="1 2" key="1">
    <citation type="submission" date="2018-06" db="EMBL/GenBank/DDBJ databases">
        <authorList>
            <consortium name="Pathogen Informatics"/>
            <person name="Doyle S."/>
        </authorList>
    </citation>
    <scope>NUCLEOTIDE SEQUENCE [LARGE SCALE GENOMIC DNA]</scope>
    <source>
        <strain evidence="1 2">NCTC7688</strain>
    </source>
</reference>
<accession>A0A380HI76</accession>
<name>A0A380HI76_STASA</name>
<evidence type="ECO:0000313" key="2">
    <source>
        <dbReference type="Proteomes" id="UP000254707"/>
    </source>
</evidence>
<dbReference type="Proteomes" id="UP000254707">
    <property type="component" value="Unassembled WGS sequence"/>
</dbReference>
<proteinExistence type="predicted"/>